<evidence type="ECO:0008006" key="3">
    <source>
        <dbReference type="Google" id="ProtNLM"/>
    </source>
</evidence>
<comment type="caution">
    <text evidence="1">The sequence shown here is derived from an EMBL/GenBank/DDBJ whole genome shotgun (WGS) entry which is preliminary data.</text>
</comment>
<proteinExistence type="predicted"/>
<gene>
    <name evidence="1" type="ORF">BCM31_02700</name>
</gene>
<reference evidence="1 2" key="1">
    <citation type="submission" date="2016-07" db="EMBL/GenBank/DDBJ databases">
        <title>Detection of Helicobacter winghamensis from caecal content of red fox (Vulpes vulpes).</title>
        <authorList>
            <person name="Zanoni R.G."/>
            <person name="Florio D."/>
            <person name="Caffara M."/>
            <person name="Renzi M."/>
            <person name="Parisi A."/>
            <person name="Pasquali F."/>
            <person name="Manfreda G."/>
        </authorList>
    </citation>
    <scope>NUCLEOTIDE SEQUENCE [LARGE SCALE GENOMIC DNA]</scope>
    <source>
        <strain evidence="1 2">295_13</strain>
    </source>
</reference>
<dbReference type="OrthoDB" id="5372242at2"/>
<dbReference type="PANTHER" id="PTHR33295:SF8">
    <property type="entry name" value="AAA+ ATPASE DOMAIN-CONTAINING PROTEIN"/>
    <property type="match status" value="1"/>
</dbReference>
<dbReference type="PANTHER" id="PTHR33295">
    <property type="entry name" value="ATPASE"/>
    <property type="match status" value="1"/>
</dbReference>
<dbReference type="AlphaFoldDB" id="A0A2N3PJ32"/>
<dbReference type="GeneID" id="97289570"/>
<name>A0A2N3PJ32_9HELI</name>
<sequence>MLEKILESYPKLNLRFHRQVILKLQNNTCIYGANGIGKTDFVLHYFNQPHFSALKKLYIDCNDTRLNPLKDLENIQQFLKEKNISILILDNYTPLIPLDFKLSFLIVISSTPLQGFHNLKMPPITFAEFLAMRKIPQEEALTQYLKFGNLFEQLNEQKKGEFLKLLASSPTDFWILRNLILHLGQKVTPYYVYSKLKKEGKLSKDRFYTYAQTLEKGGILFWLEKFEHASAPKKLYFWDFTLKNAVSFERNFNLLFENMVFLELLYHFKLKFFYTDKLDFYIPSLSLGILCAPFTQTLEMRLNKLGKEREFCDFLLILSLNESKQGEHLGMPYFIIPFVEFAKSSVLDSNLLNFNL</sequence>
<dbReference type="Proteomes" id="UP000233350">
    <property type="component" value="Unassembled WGS sequence"/>
</dbReference>
<evidence type="ECO:0000313" key="2">
    <source>
        <dbReference type="Proteomes" id="UP000233350"/>
    </source>
</evidence>
<dbReference type="InterPro" id="IPR027417">
    <property type="entry name" value="P-loop_NTPase"/>
</dbReference>
<dbReference type="RefSeq" id="WP_006801821.1">
    <property type="nucleotide sequence ID" value="NZ_CABKOI010000021.1"/>
</dbReference>
<accession>A0A2N3PJ32</accession>
<evidence type="ECO:0000313" key="1">
    <source>
        <dbReference type="EMBL" id="PKT80884.1"/>
    </source>
</evidence>
<dbReference type="SUPFAM" id="SSF52540">
    <property type="entry name" value="P-loop containing nucleoside triphosphate hydrolases"/>
    <property type="match status" value="1"/>
</dbReference>
<keyword evidence="2" id="KW-1185">Reference proteome</keyword>
<organism evidence="1 2">
    <name type="scientific">Helicobacter winghamensis</name>
    <dbReference type="NCBI Taxonomy" id="157268"/>
    <lineage>
        <taxon>Bacteria</taxon>
        <taxon>Pseudomonadati</taxon>
        <taxon>Campylobacterota</taxon>
        <taxon>Epsilonproteobacteria</taxon>
        <taxon>Campylobacterales</taxon>
        <taxon>Helicobacteraceae</taxon>
        <taxon>Helicobacter</taxon>
    </lineage>
</organism>
<dbReference type="EMBL" id="MBPK01000040">
    <property type="protein sequence ID" value="PKT80884.1"/>
    <property type="molecule type" value="Genomic_DNA"/>
</dbReference>
<protein>
    <recommendedName>
        <fullName evidence="3">ATP-binding protein</fullName>
    </recommendedName>
</protein>
<dbReference type="STRING" id="556267.HWAG_00129"/>